<sequence>MKLLLVNPNTTSSMTEKAAIAARFVASSGTEILASNPSDGPLSIEGYYDEVFSIPGLLEEIRKGAEVGCQGTIIACFDDTGLDAARCQVAGPVVGICEAAVHLASMLSNSFSIVTTLNRSVPALEGLVLKYGMERHCQRVRASEVPVLDLEDPNSGGRKKIRDEVALALSEDRSEAIVLGCAGMVHFARELSEEFQVPVIDGVTSAVKLVESLVSLGLQTSKRNGYAFPRAKKYLGRFQKDQPRG</sequence>
<evidence type="ECO:0000256" key="4">
    <source>
        <dbReference type="ARBA" id="ARBA00067972"/>
    </source>
</evidence>
<gene>
    <name evidence="6" type="ORF">CMN54_12505</name>
</gene>
<evidence type="ECO:0000313" key="6">
    <source>
        <dbReference type="EMBL" id="MAH64239.1"/>
    </source>
</evidence>
<evidence type="ECO:0000313" key="7">
    <source>
        <dbReference type="Proteomes" id="UP000226525"/>
    </source>
</evidence>
<dbReference type="GO" id="GO:0036348">
    <property type="term" value="F:hydantoin racemase activity"/>
    <property type="evidence" value="ECO:0007669"/>
    <property type="project" value="UniProtKB-EC"/>
</dbReference>
<organism evidence="6 7">
    <name type="scientific">SAR324 cluster bacterium</name>
    <dbReference type="NCBI Taxonomy" id="2024889"/>
    <lineage>
        <taxon>Bacteria</taxon>
        <taxon>Deltaproteobacteria</taxon>
        <taxon>SAR324 cluster</taxon>
    </lineage>
</organism>
<dbReference type="Gene3D" id="3.40.50.12500">
    <property type="match status" value="1"/>
</dbReference>
<protein>
    <recommendedName>
        <fullName evidence="4">Hydantoin racemase</fullName>
        <ecNumber evidence="3">5.1.99.5</ecNumber>
    </recommendedName>
</protein>
<evidence type="ECO:0000256" key="2">
    <source>
        <dbReference type="ARBA" id="ARBA00051635"/>
    </source>
</evidence>
<comment type="catalytic activity">
    <reaction evidence="2">
        <text>a D-5-monosubstituted hydantoin = a L-5-monosubstituted hydantoin</text>
        <dbReference type="Rhea" id="RHEA:46624"/>
        <dbReference type="ChEBI" id="CHEBI:86339"/>
        <dbReference type="ChEBI" id="CHEBI:86340"/>
        <dbReference type="EC" id="5.1.99.5"/>
    </reaction>
</comment>
<name>A0A2D6YM45_9DELT</name>
<accession>A0A2D6YM45</accession>
<dbReference type="Proteomes" id="UP000226525">
    <property type="component" value="Unassembled WGS sequence"/>
</dbReference>
<comment type="catalytic activity">
    <reaction evidence="5">
        <text>D-5-benzylhydantoin = L-5-benzylhydantoin</text>
        <dbReference type="Rhea" id="RHEA:83991"/>
        <dbReference type="ChEBI" id="CHEBI:176864"/>
        <dbReference type="ChEBI" id="CHEBI:233540"/>
    </reaction>
</comment>
<dbReference type="EMBL" id="NZEX01000146">
    <property type="protein sequence ID" value="MAH64239.1"/>
    <property type="molecule type" value="Genomic_DNA"/>
</dbReference>
<dbReference type="PANTHER" id="PTHR28047:SF5">
    <property type="entry name" value="PROTEIN DCG1"/>
    <property type="match status" value="1"/>
</dbReference>
<evidence type="ECO:0000256" key="3">
    <source>
        <dbReference type="ARBA" id="ARBA00066406"/>
    </source>
</evidence>
<dbReference type="InterPro" id="IPR015942">
    <property type="entry name" value="Asp/Glu/hydantoin_racemase"/>
</dbReference>
<dbReference type="InterPro" id="IPR052186">
    <property type="entry name" value="Hydantoin_racemase-like"/>
</dbReference>
<comment type="similarity">
    <text evidence="1">Belongs to the HyuE racemase family.</text>
</comment>
<dbReference type="AlphaFoldDB" id="A0A2D6YM45"/>
<evidence type="ECO:0000256" key="1">
    <source>
        <dbReference type="ARBA" id="ARBA00038414"/>
    </source>
</evidence>
<dbReference type="GO" id="GO:0047661">
    <property type="term" value="F:amino-acid racemase activity"/>
    <property type="evidence" value="ECO:0007669"/>
    <property type="project" value="InterPro"/>
</dbReference>
<dbReference type="EC" id="5.1.99.5" evidence="3"/>
<dbReference type="FunFam" id="3.40.50.12500:FF:000001">
    <property type="entry name" value="Putative hydantoin racemase"/>
    <property type="match status" value="1"/>
</dbReference>
<comment type="caution">
    <text evidence="6">The sequence shown here is derived from an EMBL/GenBank/DDBJ whole genome shotgun (WGS) entry which is preliminary data.</text>
</comment>
<reference evidence="7" key="1">
    <citation type="submission" date="2017-09" db="EMBL/GenBank/DDBJ databases">
        <title>The Reconstruction of 2,631 Draft Metagenome-Assembled Genomes from the Global Oceans.</title>
        <authorList>
            <person name="Tully B.J."/>
            <person name="Graham E.D."/>
            <person name="Heidelberg J.F."/>
        </authorList>
    </citation>
    <scope>NUCLEOTIDE SEQUENCE [LARGE SCALE GENOMIC DNA]</scope>
</reference>
<evidence type="ECO:0000256" key="5">
    <source>
        <dbReference type="ARBA" id="ARBA00093199"/>
    </source>
</evidence>
<dbReference type="InterPro" id="IPR053714">
    <property type="entry name" value="Iso_Racemase_Enz_sf"/>
</dbReference>
<dbReference type="Pfam" id="PF01177">
    <property type="entry name" value="Asp_Glu_race"/>
    <property type="match status" value="1"/>
</dbReference>
<dbReference type="PANTHER" id="PTHR28047">
    <property type="entry name" value="PROTEIN DCG1"/>
    <property type="match status" value="1"/>
</dbReference>
<proteinExistence type="inferred from homology"/>